<keyword evidence="9" id="KW-1185">Reference proteome</keyword>
<keyword evidence="5" id="KW-0812">Transmembrane</keyword>
<sequence>MQTVPYLPPNSNYHNPNSNHRKNAISLLQNCRNLDQIAPIHTNIIKNGQEHDHFVVFELLRACSRFDAIDYAIEIFRRSRKPNVYVYTALIDGLVASGSYYYAISLYVQMIGNFVFPDNFVINSALKACGLELDLEIGKQIQAHGLKLGLCSNRQVKLKMMELYGKCGEFDGMKKVFDEMPERDVVAMTVVISSYLEHKLVERACSVFDLVKGKDTVCWTAMIDGLVRNDEMSKALEYFRRMQREGVRANEVTVVCVLSACAQLGALELGKWIHSYVEKYDIKVNHFVASALINMYSRCGSIEEAVRVFEEAKEKEVSTYNSMIVGLALNGKSAEAVQIFKRMINEGTRPTSITFVGVLNACSHGGLVDIGFEIFKSMEHDYDIEPRVEHYGCMVDLLGRAGHVHEAYKFIQEMKVAPDHIMWGSLLSACKAHKKYELGESVAKSLLDDGCSDTGTYIIASNFYSSQGKWDEALVVRGKLKERGIEKEPGSSSIEVNGEIHEFLVGDITHPQKKAIYTKLEEMDQKLRAEGYHPQVDSVSQDLVDEEKERALAIHSERLAICYGLISTEPCSSVRIVKNLRVCDDCHTMMKLISKSSSLSPSSSIMNFDPNEAANCKVDETEYIDTNAELGGSDVDDKLMEVGSDICMSDGGEMINFYDEKGFSMQELHANVEPYVGMEFESEESALAYYDAYAKRVGFIIRIGNCHRSSHDGSVISRRFVCNKEGFRVNKKVKRLEVRKPRAVTREGCKAMIMIKKEKSGTWIIAKVETQHSHLLGISPENVQPGPVKAQLQDEKDKRIRELSSELHRTKQKLADCQKQLDAVLNDVEVHVDHLTRSVQHLVQNVKEIEK</sequence>
<dbReference type="Pfam" id="PF14432">
    <property type="entry name" value="DYW_deaminase"/>
    <property type="match status" value="1"/>
</dbReference>
<keyword evidence="5" id="KW-0472">Membrane</keyword>
<dbReference type="FunFam" id="1.25.40.10:FF:000348">
    <property type="entry name" value="Pentatricopeptide repeat-containing protein chloroplastic"/>
    <property type="match status" value="1"/>
</dbReference>
<keyword evidence="5" id="KW-1133">Transmembrane helix</keyword>
<evidence type="ECO:0000256" key="5">
    <source>
        <dbReference type="SAM" id="Phobius"/>
    </source>
</evidence>
<feature type="domain" description="FAR1" evidence="6">
    <location>
        <begin position="689"/>
        <end position="776"/>
    </location>
</feature>
<evidence type="ECO:0000256" key="1">
    <source>
        <dbReference type="ARBA" id="ARBA00006643"/>
    </source>
</evidence>
<feature type="domain" description="DYW" evidence="7">
    <location>
        <begin position="531"/>
        <end position="596"/>
    </location>
</feature>
<dbReference type="FunFam" id="1.25.40.10:FF:000184">
    <property type="entry name" value="Pentatricopeptide repeat-containing protein, chloroplastic"/>
    <property type="match status" value="1"/>
</dbReference>
<evidence type="ECO:0000256" key="3">
    <source>
        <dbReference type="PROSITE-ProRule" id="PRU00708"/>
    </source>
</evidence>
<feature type="repeat" description="PPR" evidence="3">
    <location>
        <begin position="316"/>
        <end position="350"/>
    </location>
</feature>
<dbReference type="InterPro" id="IPR046848">
    <property type="entry name" value="E_motif"/>
</dbReference>
<evidence type="ECO:0000256" key="2">
    <source>
        <dbReference type="ARBA" id="ARBA00022737"/>
    </source>
</evidence>
<dbReference type="Pfam" id="PF13041">
    <property type="entry name" value="PPR_2"/>
    <property type="match status" value="2"/>
</dbReference>
<dbReference type="Pfam" id="PF01535">
    <property type="entry name" value="PPR"/>
    <property type="match status" value="5"/>
</dbReference>
<name>A0AAD4JN06_PERFH</name>
<dbReference type="GO" id="GO:0009451">
    <property type="term" value="P:RNA modification"/>
    <property type="evidence" value="ECO:0007669"/>
    <property type="project" value="InterPro"/>
</dbReference>
<evidence type="ECO:0000259" key="6">
    <source>
        <dbReference type="Pfam" id="PF03101"/>
    </source>
</evidence>
<dbReference type="InterPro" id="IPR032867">
    <property type="entry name" value="DYW_dom"/>
</dbReference>
<feature type="repeat" description="PPR" evidence="3">
    <location>
        <begin position="215"/>
        <end position="249"/>
    </location>
</feature>
<proteinExistence type="inferred from homology"/>
<evidence type="ECO:0000313" key="9">
    <source>
        <dbReference type="Proteomes" id="UP001190926"/>
    </source>
</evidence>
<feature type="repeat" description="PPR" evidence="3">
    <location>
        <begin position="285"/>
        <end position="315"/>
    </location>
</feature>
<feature type="transmembrane region" description="Helical" evidence="5">
    <location>
        <begin position="84"/>
        <end position="103"/>
    </location>
</feature>
<dbReference type="Pfam" id="PF03101">
    <property type="entry name" value="FAR1"/>
    <property type="match status" value="1"/>
</dbReference>
<dbReference type="InterPro" id="IPR002885">
    <property type="entry name" value="PPR_rpt"/>
</dbReference>
<feature type="coiled-coil region" evidence="4">
    <location>
        <begin position="793"/>
        <end position="827"/>
    </location>
</feature>
<dbReference type="InterPro" id="IPR004330">
    <property type="entry name" value="FAR1_DNA_bnd_dom"/>
</dbReference>
<dbReference type="PANTHER" id="PTHR47926">
    <property type="entry name" value="PENTATRICOPEPTIDE REPEAT-CONTAINING PROTEIN"/>
    <property type="match status" value="1"/>
</dbReference>
<feature type="repeat" description="PPR" evidence="3">
    <location>
        <begin position="453"/>
        <end position="487"/>
    </location>
</feature>
<dbReference type="GO" id="GO:0003723">
    <property type="term" value="F:RNA binding"/>
    <property type="evidence" value="ECO:0007669"/>
    <property type="project" value="InterPro"/>
</dbReference>
<dbReference type="Pfam" id="PF20431">
    <property type="entry name" value="E_motif"/>
    <property type="match status" value="1"/>
</dbReference>
<dbReference type="Gene3D" id="1.25.40.10">
    <property type="entry name" value="Tetratricopeptide repeat domain"/>
    <property type="match status" value="3"/>
</dbReference>
<comment type="caution">
    <text evidence="8">The sequence shown here is derived from an EMBL/GenBank/DDBJ whole genome shotgun (WGS) entry which is preliminary data.</text>
</comment>
<dbReference type="PANTHER" id="PTHR47926:SF456">
    <property type="entry name" value="PENTATRICOPEPTIDE REPEAT-CONTAINING PROTEIN ELI1, CHLOROPLASTIC"/>
    <property type="match status" value="1"/>
</dbReference>
<dbReference type="PROSITE" id="PS51375">
    <property type="entry name" value="PPR"/>
    <property type="match status" value="5"/>
</dbReference>
<keyword evidence="2" id="KW-0677">Repeat</keyword>
<dbReference type="GO" id="GO:0008270">
    <property type="term" value="F:zinc ion binding"/>
    <property type="evidence" value="ECO:0007669"/>
    <property type="project" value="InterPro"/>
</dbReference>
<evidence type="ECO:0000259" key="7">
    <source>
        <dbReference type="Pfam" id="PF14432"/>
    </source>
</evidence>
<keyword evidence="4" id="KW-0175">Coiled coil</keyword>
<feature type="repeat" description="PPR" evidence="3">
    <location>
        <begin position="83"/>
        <end position="117"/>
    </location>
</feature>
<dbReference type="InterPro" id="IPR046960">
    <property type="entry name" value="PPR_At4g14850-like_plant"/>
</dbReference>
<accession>A0AAD4JN06</accession>
<evidence type="ECO:0000256" key="4">
    <source>
        <dbReference type="SAM" id="Coils"/>
    </source>
</evidence>
<reference evidence="8 9" key="1">
    <citation type="journal article" date="2021" name="Nat. Commun.">
        <title>Incipient diploidization of the medicinal plant Perilla within 10,000 years.</title>
        <authorList>
            <person name="Zhang Y."/>
            <person name="Shen Q."/>
            <person name="Leng L."/>
            <person name="Zhang D."/>
            <person name="Chen S."/>
            <person name="Shi Y."/>
            <person name="Ning Z."/>
            <person name="Chen S."/>
        </authorList>
    </citation>
    <scope>NUCLEOTIDE SEQUENCE [LARGE SCALE GENOMIC DNA]</scope>
    <source>
        <strain evidence="9">cv. PC099</strain>
    </source>
</reference>
<organism evidence="8 9">
    <name type="scientific">Perilla frutescens var. hirtella</name>
    <name type="common">Perilla citriodora</name>
    <name type="synonym">Perilla setoyensis</name>
    <dbReference type="NCBI Taxonomy" id="608512"/>
    <lineage>
        <taxon>Eukaryota</taxon>
        <taxon>Viridiplantae</taxon>
        <taxon>Streptophyta</taxon>
        <taxon>Embryophyta</taxon>
        <taxon>Tracheophyta</taxon>
        <taxon>Spermatophyta</taxon>
        <taxon>Magnoliopsida</taxon>
        <taxon>eudicotyledons</taxon>
        <taxon>Gunneridae</taxon>
        <taxon>Pentapetalae</taxon>
        <taxon>asterids</taxon>
        <taxon>lamiids</taxon>
        <taxon>Lamiales</taxon>
        <taxon>Lamiaceae</taxon>
        <taxon>Nepetoideae</taxon>
        <taxon>Elsholtzieae</taxon>
        <taxon>Perilla</taxon>
    </lineage>
</organism>
<gene>
    <name evidence="8" type="ORF">C2S53_008552</name>
</gene>
<protein>
    <submittedName>
        <fullName evidence="8">Tetratricopeptide repeat superfamily protein</fullName>
    </submittedName>
</protein>
<dbReference type="NCBIfam" id="TIGR00756">
    <property type="entry name" value="PPR"/>
    <property type="match status" value="4"/>
</dbReference>
<dbReference type="InterPro" id="IPR011990">
    <property type="entry name" value="TPR-like_helical_dom_sf"/>
</dbReference>
<dbReference type="AlphaFoldDB" id="A0AAD4JN06"/>
<dbReference type="Proteomes" id="UP001190926">
    <property type="component" value="Unassembled WGS sequence"/>
</dbReference>
<evidence type="ECO:0000313" key="8">
    <source>
        <dbReference type="EMBL" id="KAH6836840.1"/>
    </source>
</evidence>
<dbReference type="EMBL" id="SDAM02000019">
    <property type="protein sequence ID" value="KAH6836840.1"/>
    <property type="molecule type" value="Genomic_DNA"/>
</dbReference>
<comment type="similarity">
    <text evidence="1">Belongs to the PPR family. PCMP-H subfamily.</text>
</comment>